<dbReference type="AlphaFoldDB" id="A0A512LC64"/>
<dbReference type="GO" id="GO:0004016">
    <property type="term" value="F:adenylate cyclase activity"/>
    <property type="evidence" value="ECO:0007669"/>
    <property type="project" value="UniProtKB-ARBA"/>
</dbReference>
<organism evidence="3 4">
    <name type="scientific">Sulfuriferula plumbiphila</name>
    <dbReference type="NCBI Taxonomy" id="171865"/>
    <lineage>
        <taxon>Bacteria</taxon>
        <taxon>Pseudomonadati</taxon>
        <taxon>Pseudomonadota</taxon>
        <taxon>Betaproteobacteria</taxon>
        <taxon>Nitrosomonadales</taxon>
        <taxon>Sulfuricellaceae</taxon>
        <taxon>Sulfuriferula</taxon>
    </lineage>
</organism>
<dbReference type="Gene3D" id="3.30.70.1230">
    <property type="entry name" value="Nucleotide cyclase"/>
    <property type="match status" value="1"/>
</dbReference>
<feature type="transmembrane region" description="Helical" evidence="1">
    <location>
        <begin position="391"/>
        <end position="410"/>
    </location>
</feature>
<dbReference type="Proteomes" id="UP000321337">
    <property type="component" value="Unassembled WGS sequence"/>
</dbReference>
<dbReference type="EMBL" id="BKAD01000046">
    <property type="protein sequence ID" value="GEP32080.1"/>
    <property type="molecule type" value="Genomic_DNA"/>
</dbReference>
<dbReference type="InterPro" id="IPR050697">
    <property type="entry name" value="Adenylyl/Guanylyl_Cyclase_3/4"/>
</dbReference>
<feature type="transmembrane region" description="Helical" evidence="1">
    <location>
        <begin position="416"/>
        <end position="438"/>
    </location>
</feature>
<dbReference type="GO" id="GO:0035556">
    <property type="term" value="P:intracellular signal transduction"/>
    <property type="evidence" value="ECO:0007669"/>
    <property type="project" value="InterPro"/>
</dbReference>
<evidence type="ECO:0000313" key="4">
    <source>
        <dbReference type="Proteomes" id="UP000321337"/>
    </source>
</evidence>
<protein>
    <submittedName>
        <fullName evidence="3">Guanylate cyclase</fullName>
    </submittedName>
</protein>
<dbReference type="Pfam" id="PF05226">
    <property type="entry name" value="CHASE2"/>
    <property type="match status" value="1"/>
</dbReference>
<dbReference type="Pfam" id="PF00211">
    <property type="entry name" value="Guanylate_cyc"/>
    <property type="match status" value="1"/>
</dbReference>
<dbReference type="PANTHER" id="PTHR43081">
    <property type="entry name" value="ADENYLATE CYCLASE, TERMINAL-DIFFERENTIATION SPECIFIC-RELATED"/>
    <property type="match status" value="1"/>
</dbReference>
<keyword evidence="1" id="KW-0812">Transmembrane</keyword>
<feature type="transmembrane region" description="Helical" evidence="1">
    <location>
        <begin position="367"/>
        <end position="384"/>
    </location>
</feature>
<evidence type="ECO:0000259" key="2">
    <source>
        <dbReference type="PROSITE" id="PS50125"/>
    </source>
</evidence>
<dbReference type="PROSITE" id="PS50125">
    <property type="entry name" value="GUANYLATE_CYCLASE_2"/>
    <property type="match status" value="1"/>
</dbReference>
<dbReference type="GO" id="GO:0006171">
    <property type="term" value="P:cAMP biosynthetic process"/>
    <property type="evidence" value="ECO:0007669"/>
    <property type="project" value="TreeGrafter"/>
</dbReference>
<dbReference type="InterPro" id="IPR029787">
    <property type="entry name" value="Nucleotide_cyclase"/>
</dbReference>
<comment type="caution">
    <text evidence="3">The sequence shown here is derived from an EMBL/GenBank/DDBJ whole genome shotgun (WGS) entry which is preliminary data.</text>
</comment>
<keyword evidence="4" id="KW-1185">Reference proteome</keyword>
<sequence>MQLAKLRRTLPRTIVSLLITLLLVLASQGSVRLGLLERLEAWAYDARLLLTMPHTVDPRVVIVNIDEKSLKEVGRWPWGRDKLAELVQRLFDHYSVAAVGFDVVFAEPDTSSGLPVLEKLAATRLKGNPDFATALKSARPLLDFDGQFAESLRTGPVVLGYYFTPYPGTSGVLPEPVFASRAMAGQDADFISNRGYGANLPALQANAASGGFFNMLADFDGVTRRMSLLQKYQGADYEALSLATLRTAFGAALGYRRVADAGPHYTHLELVADGLRVPVDSQAAAYVPYRAYPGYRYYSAADILAQRIPAAELENAIVLVGTTAPGLLDLRVTPVARSYPGVEIHANLISGILDDTIRYIPAYAHDLTLAVLGVLGVLLALILPRLTPVRGAALSLALVALVVAGNYWAWQHKLVFPLATPLLLILGLMLLNMAWGFFAETRAKRQITGLFGQYVPPELVDEMSQDPSRFNMRSESKELSILFSDVRGFTTLSESLTPQQLSDLLNEFLSAMTQVIHHRQGTIDKYMGDCIMAFWGAPMDNPNHARDAVLAGMEMQVALTGLNKTFVAKGWPELHVGVGINTGRVSVGNMGSRFRMAYTVMGDAVNLASRLEGITKFYAAPVAVGEGTRAALPDMVFIELDLVRVKGKEQPVAIFQPLGLQGEVDAATLAAAQRFAGALAAYRAQRWDEAEVLLNALHSENPSKLYALYLERLAHLRDNPPGADWDGVWIYESK</sequence>
<dbReference type="SMART" id="SM01080">
    <property type="entry name" value="CHASE2"/>
    <property type="match status" value="1"/>
</dbReference>
<dbReference type="PANTHER" id="PTHR43081:SF1">
    <property type="entry name" value="ADENYLATE CYCLASE, TERMINAL-DIFFERENTIATION SPECIFIC"/>
    <property type="match status" value="1"/>
</dbReference>
<dbReference type="SUPFAM" id="SSF55073">
    <property type="entry name" value="Nucleotide cyclase"/>
    <property type="match status" value="1"/>
</dbReference>
<dbReference type="InterPro" id="IPR001054">
    <property type="entry name" value="A/G_cyclase"/>
</dbReference>
<evidence type="ECO:0000313" key="3">
    <source>
        <dbReference type="EMBL" id="GEP32080.1"/>
    </source>
</evidence>
<proteinExistence type="predicted"/>
<name>A0A512LC64_9PROT</name>
<feature type="domain" description="Guanylate cyclase" evidence="2">
    <location>
        <begin position="480"/>
        <end position="612"/>
    </location>
</feature>
<accession>A0A512LC64</accession>
<gene>
    <name evidence="3" type="ORF">TPL01_32180</name>
</gene>
<evidence type="ECO:0000256" key="1">
    <source>
        <dbReference type="SAM" id="Phobius"/>
    </source>
</evidence>
<dbReference type="InterPro" id="IPR007890">
    <property type="entry name" value="CHASE2"/>
</dbReference>
<keyword evidence="1" id="KW-0472">Membrane</keyword>
<dbReference type="SMART" id="SM00044">
    <property type="entry name" value="CYCc"/>
    <property type="match status" value="1"/>
</dbReference>
<dbReference type="CDD" id="cd07302">
    <property type="entry name" value="CHD"/>
    <property type="match status" value="1"/>
</dbReference>
<dbReference type="OrthoDB" id="9802500at2"/>
<keyword evidence="1" id="KW-1133">Transmembrane helix</keyword>
<dbReference type="RefSeq" id="WP_147075015.1">
    <property type="nucleotide sequence ID" value="NZ_AP021884.1"/>
</dbReference>
<reference evidence="3 4" key="1">
    <citation type="submission" date="2019-07" db="EMBL/GenBank/DDBJ databases">
        <title>Whole genome shotgun sequence of Thiobacillus plumbophilus NBRC 107929.</title>
        <authorList>
            <person name="Hosoyama A."/>
            <person name="Uohara A."/>
            <person name="Ohji S."/>
            <person name="Ichikawa N."/>
        </authorList>
    </citation>
    <scope>NUCLEOTIDE SEQUENCE [LARGE SCALE GENOMIC DNA]</scope>
    <source>
        <strain evidence="3 4">NBRC 107929</strain>
    </source>
</reference>